<dbReference type="InterPro" id="IPR001405">
    <property type="entry name" value="UPF0758"/>
</dbReference>
<sequence length="223" mass="25048">MDEELLPREKLEKYGPSSLTDAELIALIIRHGVKGINVFEATQLLLDEYKTLPTLEQASLKELSSKKGVGRVSAINLKAALEIGKRFHLQKLREKQDKITSPYEAYNICQDMIHLKSETVRAIFLDSKLNIITIKNISNGTANMSMVHPRDIFREAIIHNSISLIIVHNHPSGDSTPSINDVEITKTIAESGKIIGIPMNDHVIIGKNEYYSFSMGRRVEINE</sequence>
<evidence type="ECO:0000313" key="8">
    <source>
        <dbReference type="EMBL" id="CEP78985.1"/>
    </source>
</evidence>
<evidence type="ECO:0000256" key="2">
    <source>
        <dbReference type="ARBA" id="ARBA00022723"/>
    </source>
</evidence>
<dbReference type="Proteomes" id="UP000032809">
    <property type="component" value="Chromosome I"/>
</dbReference>
<keyword evidence="2" id="KW-0479">Metal-binding</keyword>
<dbReference type="InterPro" id="IPR020891">
    <property type="entry name" value="UPF0758_CS"/>
</dbReference>
<evidence type="ECO:0000256" key="1">
    <source>
        <dbReference type="ARBA" id="ARBA00022670"/>
    </source>
</evidence>
<proteinExistence type="inferred from homology"/>
<name>A0A0C7P3T6_DEFTU</name>
<dbReference type="EC" id="6.5.1.-" evidence="8"/>
<evidence type="ECO:0000256" key="6">
    <source>
        <dbReference type="RuleBase" id="RU003797"/>
    </source>
</evidence>
<dbReference type="PANTHER" id="PTHR30471">
    <property type="entry name" value="DNA REPAIR PROTEIN RADC"/>
    <property type="match status" value="1"/>
</dbReference>
<dbReference type="EMBL" id="LN824141">
    <property type="protein sequence ID" value="CEP78985.1"/>
    <property type="molecule type" value="Genomic_DNA"/>
</dbReference>
<comment type="similarity">
    <text evidence="6">Belongs to the UPF0758 family.</text>
</comment>
<dbReference type="RefSeq" id="WP_045088328.1">
    <property type="nucleotide sequence ID" value="NZ_LN824141.1"/>
</dbReference>
<keyword evidence="3" id="KW-0378">Hydrolase</keyword>
<feature type="domain" description="MPN" evidence="7">
    <location>
        <begin position="98"/>
        <end position="219"/>
    </location>
</feature>
<evidence type="ECO:0000256" key="5">
    <source>
        <dbReference type="ARBA" id="ARBA00023049"/>
    </source>
</evidence>
<keyword evidence="5" id="KW-0482">Metalloprotease</keyword>
<dbReference type="SUPFAM" id="SSF47781">
    <property type="entry name" value="RuvA domain 2-like"/>
    <property type="match status" value="1"/>
</dbReference>
<dbReference type="InterPro" id="IPR025657">
    <property type="entry name" value="RadC_JAB"/>
</dbReference>
<accession>A0A0C7P3T6</accession>
<protein>
    <submittedName>
        <fullName evidence="8">DNA repair protein</fullName>
        <ecNumber evidence="8">6.5.1.-</ecNumber>
    </submittedName>
</protein>
<reference evidence="9" key="1">
    <citation type="submission" date="2014-11" db="EMBL/GenBank/DDBJ databases">
        <authorList>
            <person name="Wibberg D."/>
        </authorList>
    </citation>
    <scope>NUCLEOTIDE SEQUENCE [LARGE SCALE GENOMIC DNA]</scope>
    <source>
        <strain evidence="9">L3</strain>
    </source>
</reference>
<gene>
    <name evidence="8" type="primary">radC</name>
    <name evidence="8" type="ORF">DTL3_1697</name>
</gene>
<dbReference type="InterPro" id="IPR046778">
    <property type="entry name" value="UPF0758_N"/>
</dbReference>
<evidence type="ECO:0000256" key="3">
    <source>
        <dbReference type="ARBA" id="ARBA00022801"/>
    </source>
</evidence>
<evidence type="ECO:0000256" key="4">
    <source>
        <dbReference type="ARBA" id="ARBA00022833"/>
    </source>
</evidence>
<dbReference type="CDD" id="cd08071">
    <property type="entry name" value="MPN_DUF2466"/>
    <property type="match status" value="1"/>
</dbReference>
<dbReference type="PROSITE" id="PS01302">
    <property type="entry name" value="UPF0758"/>
    <property type="match status" value="1"/>
</dbReference>
<dbReference type="Pfam" id="PF04002">
    <property type="entry name" value="RadC"/>
    <property type="match status" value="1"/>
</dbReference>
<dbReference type="GO" id="GO:0008237">
    <property type="term" value="F:metallopeptidase activity"/>
    <property type="evidence" value="ECO:0007669"/>
    <property type="project" value="UniProtKB-KW"/>
</dbReference>
<dbReference type="SUPFAM" id="SSF102712">
    <property type="entry name" value="JAB1/MPN domain"/>
    <property type="match status" value="1"/>
</dbReference>
<dbReference type="InterPro" id="IPR037518">
    <property type="entry name" value="MPN"/>
</dbReference>
<dbReference type="AlphaFoldDB" id="A0A0C7P3T6"/>
<dbReference type="KEGG" id="dtn:DTL3_1697"/>
<evidence type="ECO:0000313" key="9">
    <source>
        <dbReference type="Proteomes" id="UP000032809"/>
    </source>
</evidence>
<keyword evidence="9" id="KW-1185">Reference proteome</keyword>
<dbReference type="PATRIC" id="fig|1006576.9.peg.1694"/>
<dbReference type="GO" id="GO:0046872">
    <property type="term" value="F:metal ion binding"/>
    <property type="evidence" value="ECO:0007669"/>
    <property type="project" value="UniProtKB-KW"/>
</dbReference>
<dbReference type="STRING" id="1006576.DTL3_1697"/>
<organism evidence="8 9">
    <name type="scientific">Defluviitoga tunisiensis</name>
    <dbReference type="NCBI Taxonomy" id="1006576"/>
    <lineage>
        <taxon>Bacteria</taxon>
        <taxon>Thermotogati</taxon>
        <taxon>Thermotogota</taxon>
        <taxon>Thermotogae</taxon>
        <taxon>Petrotogales</taxon>
        <taxon>Petrotogaceae</taxon>
        <taxon>Defluviitoga</taxon>
    </lineage>
</organism>
<dbReference type="PANTHER" id="PTHR30471:SF3">
    <property type="entry name" value="UPF0758 PROTEIN YEES-RELATED"/>
    <property type="match status" value="1"/>
</dbReference>
<keyword evidence="8" id="KW-0436">Ligase</keyword>
<dbReference type="Pfam" id="PF20582">
    <property type="entry name" value="UPF0758_N"/>
    <property type="match status" value="1"/>
</dbReference>
<dbReference type="OrthoDB" id="9804482at2"/>
<evidence type="ECO:0000259" key="7">
    <source>
        <dbReference type="PROSITE" id="PS50249"/>
    </source>
</evidence>
<dbReference type="PROSITE" id="PS50249">
    <property type="entry name" value="MPN"/>
    <property type="match status" value="1"/>
</dbReference>
<keyword evidence="1" id="KW-0645">Protease</keyword>
<keyword evidence="4" id="KW-0862">Zinc</keyword>
<dbReference type="HOGENOM" id="CLU_073529_0_2_0"/>
<dbReference type="NCBIfam" id="NF000642">
    <property type="entry name" value="PRK00024.1"/>
    <property type="match status" value="1"/>
</dbReference>
<dbReference type="InterPro" id="IPR010994">
    <property type="entry name" value="RuvA_2-like"/>
</dbReference>
<dbReference type="Gene3D" id="3.40.140.10">
    <property type="entry name" value="Cytidine Deaminase, domain 2"/>
    <property type="match status" value="1"/>
</dbReference>
<dbReference type="GO" id="GO:0016874">
    <property type="term" value="F:ligase activity"/>
    <property type="evidence" value="ECO:0007669"/>
    <property type="project" value="UniProtKB-KW"/>
</dbReference>
<dbReference type="NCBIfam" id="TIGR00608">
    <property type="entry name" value="radc"/>
    <property type="match status" value="1"/>
</dbReference>
<dbReference type="GO" id="GO:0006508">
    <property type="term" value="P:proteolysis"/>
    <property type="evidence" value="ECO:0007669"/>
    <property type="project" value="UniProtKB-KW"/>
</dbReference>